<accession>A0AAV9EIV8</accession>
<dbReference type="PANTHER" id="PTHR36792:SF5">
    <property type="entry name" value="SEL1 REPEAT PROTEIN"/>
    <property type="match status" value="1"/>
</dbReference>
<sequence>MGKSLPSAATKLLAIARSGSSRSRPSRFAKPPSEFALRRPDARRVPSPAVATTSSRERRGREDRRMEGGGGGGEERRTPLAEVVADCVKRWFQDTLREAKLGDTGMQVLVGQMYTSGYGIPRNPQKGKAWITKASKYRSSAWKVSDKPPGYNASESDSDDVKGDLK</sequence>
<proteinExistence type="predicted"/>
<organism evidence="2 3">
    <name type="scientific">Acorus calamus</name>
    <name type="common">Sweet flag</name>
    <dbReference type="NCBI Taxonomy" id="4465"/>
    <lineage>
        <taxon>Eukaryota</taxon>
        <taxon>Viridiplantae</taxon>
        <taxon>Streptophyta</taxon>
        <taxon>Embryophyta</taxon>
        <taxon>Tracheophyta</taxon>
        <taxon>Spermatophyta</taxon>
        <taxon>Magnoliopsida</taxon>
        <taxon>Liliopsida</taxon>
        <taxon>Acoraceae</taxon>
        <taxon>Acorus</taxon>
    </lineage>
</organism>
<feature type="region of interest" description="Disordered" evidence="1">
    <location>
        <begin position="141"/>
        <end position="166"/>
    </location>
</feature>
<evidence type="ECO:0000256" key="1">
    <source>
        <dbReference type="SAM" id="MobiDB-lite"/>
    </source>
</evidence>
<dbReference type="Proteomes" id="UP001180020">
    <property type="component" value="Unassembled WGS sequence"/>
</dbReference>
<protein>
    <submittedName>
        <fullName evidence="2">Uncharacterized protein</fullName>
    </submittedName>
</protein>
<dbReference type="EMBL" id="JAUJYO010000007">
    <property type="protein sequence ID" value="KAK1312894.1"/>
    <property type="molecule type" value="Genomic_DNA"/>
</dbReference>
<comment type="caution">
    <text evidence="2">The sequence shown here is derived from an EMBL/GenBank/DDBJ whole genome shotgun (WGS) entry which is preliminary data.</text>
</comment>
<name>A0AAV9EIV8_ACOCL</name>
<gene>
    <name evidence="2" type="ORF">QJS10_CPA07g01224</name>
</gene>
<reference evidence="2" key="1">
    <citation type="journal article" date="2023" name="Nat. Commun.">
        <title>Diploid and tetraploid genomes of Acorus and the evolution of monocots.</title>
        <authorList>
            <person name="Ma L."/>
            <person name="Liu K.W."/>
            <person name="Li Z."/>
            <person name="Hsiao Y.Y."/>
            <person name="Qi Y."/>
            <person name="Fu T."/>
            <person name="Tang G.D."/>
            <person name="Zhang D."/>
            <person name="Sun W.H."/>
            <person name="Liu D.K."/>
            <person name="Li Y."/>
            <person name="Chen G.Z."/>
            <person name="Liu X.D."/>
            <person name="Liao X.Y."/>
            <person name="Jiang Y.T."/>
            <person name="Yu X."/>
            <person name="Hao Y."/>
            <person name="Huang J."/>
            <person name="Zhao X.W."/>
            <person name="Ke S."/>
            <person name="Chen Y.Y."/>
            <person name="Wu W.L."/>
            <person name="Hsu J.L."/>
            <person name="Lin Y.F."/>
            <person name="Huang M.D."/>
            <person name="Li C.Y."/>
            <person name="Huang L."/>
            <person name="Wang Z.W."/>
            <person name="Zhao X."/>
            <person name="Zhong W.Y."/>
            <person name="Peng D.H."/>
            <person name="Ahmad S."/>
            <person name="Lan S."/>
            <person name="Zhang J.S."/>
            <person name="Tsai W.C."/>
            <person name="Van de Peer Y."/>
            <person name="Liu Z.J."/>
        </authorList>
    </citation>
    <scope>NUCLEOTIDE SEQUENCE</scope>
    <source>
        <strain evidence="2">CP</strain>
    </source>
</reference>
<dbReference type="PANTHER" id="PTHR36792">
    <property type="entry name" value="EXPRESSED PROTEIN"/>
    <property type="match status" value="1"/>
</dbReference>
<keyword evidence="3" id="KW-1185">Reference proteome</keyword>
<dbReference type="Gene3D" id="1.25.40.10">
    <property type="entry name" value="Tetratricopeptide repeat domain"/>
    <property type="match status" value="1"/>
</dbReference>
<reference evidence="2" key="2">
    <citation type="submission" date="2023-06" db="EMBL/GenBank/DDBJ databases">
        <authorList>
            <person name="Ma L."/>
            <person name="Liu K.-W."/>
            <person name="Li Z."/>
            <person name="Hsiao Y.-Y."/>
            <person name="Qi Y."/>
            <person name="Fu T."/>
            <person name="Tang G."/>
            <person name="Zhang D."/>
            <person name="Sun W.-H."/>
            <person name="Liu D.-K."/>
            <person name="Li Y."/>
            <person name="Chen G.-Z."/>
            <person name="Liu X.-D."/>
            <person name="Liao X.-Y."/>
            <person name="Jiang Y.-T."/>
            <person name="Yu X."/>
            <person name="Hao Y."/>
            <person name="Huang J."/>
            <person name="Zhao X.-W."/>
            <person name="Ke S."/>
            <person name="Chen Y.-Y."/>
            <person name="Wu W.-L."/>
            <person name="Hsu J.-L."/>
            <person name="Lin Y.-F."/>
            <person name="Huang M.-D."/>
            <person name="Li C.-Y."/>
            <person name="Huang L."/>
            <person name="Wang Z.-W."/>
            <person name="Zhao X."/>
            <person name="Zhong W.-Y."/>
            <person name="Peng D.-H."/>
            <person name="Ahmad S."/>
            <person name="Lan S."/>
            <person name="Zhang J.-S."/>
            <person name="Tsai W.-C."/>
            <person name="Van De Peer Y."/>
            <person name="Liu Z.-J."/>
        </authorList>
    </citation>
    <scope>NUCLEOTIDE SEQUENCE</scope>
    <source>
        <strain evidence="2">CP</strain>
        <tissue evidence="2">Leaves</tissue>
    </source>
</reference>
<feature type="compositionally biased region" description="Basic and acidic residues" evidence="1">
    <location>
        <begin position="55"/>
        <end position="78"/>
    </location>
</feature>
<dbReference type="SUPFAM" id="SSF81901">
    <property type="entry name" value="HCP-like"/>
    <property type="match status" value="1"/>
</dbReference>
<evidence type="ECO:0000313" key="2">
    <source>
        <dbReference type="EMBL" id="KAK1312894.1"/>
    </source>
</evidence>
<dbReference type="InterPro" id="IPR011990">
    <property type="entry name" value="TPR-like_helical_dom_sf"/>
</dbReference>
<dbReference type="AlphaFoldDB" id="A0AAV9EIV8"/>
<feature type="region of interest" description="Disordered" evidence="1">
    <location>
        <begin position="15"/>
        <end position="78"/>
    </location>
</feature>
<evidence type="ECO:0000313" key="3">
    <source>
        <dbReference type="Proteomes" id="UP001180020"/>
    </source>
</evidence>